<gene>
    <name evidence="2" type="ORF">MNB_SV-13-1586</name>
</gene>
<keyword evidence="2" id="KW-0347">Helicase</keyword>
<dbReference type="Gene3D" id="1.10.10.10">
    <property type="entry name" value="Winged helix-like DNA-binding domain superfamily/Winged helix DNA-binding domain"/>
    <property type="match status" value="1"/>
</dbReference>
<dbReference type="InterPro" id="IPR004605">
    <property type="entry name" value="DNA_helicase_Holl-junc_RuvB"/>
</dbReference>
<dbReference type="SUPFAM" id="SSF46785">
    <property type="entry name" value="Winged helix' DNA-binding domain"/>
    <property type="match status" value="1"/>
</dbReference>
<dbReference type="InterPro" id="IPR036390">
    <property type="entry name" value="WH_DNA-bd_sf"/>
</dbReference>
<dbReference type="GO" id="GO:0003677">
    <property type="term" value="F:DNA binding"/>
    <property type="evidence" value="ECO:0007669"/>
    <property type="project" value="InterPro"/>
</dbReference>
<protein>
    <submittedName>
        <fullName evidence="2">Holliday junction DNA helicase RuvB</fullName>
    </submittedName>
</protein>
<name>A0A1W1CZR4_9ZZZZ</name>
<dbReference type="GO" id="GO:0009378">
    <property type="term" value="F:four-way junction helicase activity"/>
    <property type="evidence" value="ECO:0007669"/>
    <property type="project" value="InterPro"/>
</dbReference>
<keyword evidence="2" id="KW-0378">Hydrolase</keyword>
<feature type="domain" description="RuvB winged helix C-terminal" evidence="1">
    <location>
        <begin position="1"/>
        <end position="48"/>
    </location>
</feature>
<dbReference type="PANTHER" id="PTHR42848:SF1">
    <property type="entry name" value="HOLLIDAY JUNCTION BRANCH MIGRATION COMPLEX SUBUNIT RUVB"/>
    <property type="match status" value="1"/>
</dbReference>
<dbReference type="GO" id="GO:0006281">
    <property type="term" value="P:DNA repair"/>
    <property type="evidence" value="ECO:0007669"/>
    <property type="project" value="InterPro"/>
</dbReference>
<organism evidence="2">
    <name type="scientific">hydrothermal vent metagenome</name>
    <dbReference type="NCBI Taxonomy" id="652676"/>
    <lineage>
        <taxon>unclassified sequences</taxon>
        <taxon>metagenomes</taxon>
        <taxon>ecological metagenomes</taxon>
    </lineage>
</organism>
<dbReference type="GO" id="GO:0006310">
    <property type="term" value="P:DNA recombination"/>
    <property type="evidence" value="ECO:0007669"/>
    <property type="project" value="InterPro"/>
</dbReference>
<sequence length="57" mass="6174">MGLSTIAAALSEDEGTIEDVLEPYLLANGYIERTARGRVATEKTYSHFRLTPTGLSS</sequence>
<dbReference type="InterPro" id="IPR036388">
    <property type="entry name" value="WH-like_DNA-bd_sf"/>
</dbReference>
<evidence type="ECO:0000313" key="2">
    <source>
        <dbReference type="EMBL" id="SFV71223.1"/>
    </source>
</evidence>
<dbReference type="EMBL" id="FPHM01000214">
    <property type="protein sequence ID" value="SFV71223.1"/>
    <property type="molecule type" value="Genomic_DNA"/>
</dbReference>
<keyword evidence="2" id="KW-0067">ATP-binding</keyword>
<keyword evidence="2" id="KW-0547">Nucleotide-binding</keyword>
<accession>A0A1W1CZR4</accession>
<dbReference type="PANTHER" id="PTHR42848">
    <property type="match status" value="1"/>
</dbReference>
<dbReference type="InterPro" id="IPR008823">
    <property type="entry name" value="RuvB_wg_C"/>
</dbReference>
<dbReference type="AlphaFoldDB" id="A0A1W1CZR4"/>
<reference evidence="2" key="1">
    <citation type="submission" date="2016-10" db="EMBL/GenBank/DDBJ databases">
        <authorList>
            <person name="de Groot N.N."/>
        </authorList>
    </citation>
    <scope>NUCLEOTIDE SEQUENCE</scope>
</reference>
<evidence type="ECO:0000259" key="1">
    <source>
        <dbReference type="Pfam" id="PF05491"/>
    </source>
</evidence>
<dbReference type="Pfam" id="PF05491">
    <property type="entry name" value="WHD_RuvB"/>
    <property type="match status" value="1"/>
</dbReference>
<dbReference type="GO" id="GO:0005524">
    <property type="term" value="F:ATP binding"/>
    <property type="evidence" value="ECO:0007669"/>
    <property type="project" value="InterPro"/>
</dbReference>
<proteinExistence type="predicted"/>